<gene>
    <name evidence="1" type="ORF">AWC38_SpisGene231</name>
</gene>
<accession>A0A2B4T303</accession>
<comment type="caution">
    <text evidence="1">The sequence shown here is derived from an EMBL/GenBank/DDBJ whole genome shotgun (WGS) entry which is preliminary data.</text>
</comment>
<reference evidence="2" key="1">
    <citation type="journal article" date="2017" name="bioRxiv">
        <title>Comparative analysis of the genomes of Stylophora pistillata and Acropora digitifera provides evidence for extensive differences between species of corals.</title>
        <authorList>
            <person name="Voolstra C.R."/>
            <person name="Li Y."/>
            <person name="Liew Y.J."/>
            <person name="Baumgarten S."/>
            <person name="Zoccola D."/>
            <person name="Flot J.-F."/>
            <person name="Tambutte S."/>
            <person name="Allemand D."/>
            <person name="Aranda M."/>
        </authorList>
    </citation>
    <scope>NUCLEOTIDE SEQUENCE [LARGE SCALE GENOMIC DNA]</scope>
</reference>
<protein>
    <recommendedName>
        <fullName evidence="3">DDE-1 domain-containing protein</fullName>
    </recommendedName>
</protein>
<evidence type="ECO:0000313" key="2">
    <source>
        <dbReference type="Proteomes" id="UP000225706"/>
    </source>
</evidence>
<proteinExistence type="predicted"/>
<organism evidence="1 2">
    <name type="scientific">Stylophora pistillata</name>
    <name type="common">Smooth cauliflower coral</name>
    <dbReference type="NCBI Taxonomy" id="50429"/>
    <lineage>
        <taxon>Eukaryota</taxon>
        <taxon>Metazoa</taxon>
        <taxon>Cnidaria</taxon>
        <taxon>Anthozoa</taxon>
        <taxon>Hexacorallia</taxon>
        <taxon>Scleractinia</taxon>
        <taxon>Astrocoeniina</taxon>
        <taxon>Pocilloporidae</taxon>
        <taxon>Stylophora</taxon>
    </lineage>
</organism>
<sequence length="225" mass="25332">MSQCLDDNKPVEVTDLKDAVMMAKAWDNVSSTTIKNCWKKAEFPGEVAEPLNDPFEWDEEDEADIDEIDGDLWQSITHHFPPSLAEISLSLFASLDNNVVYRKPTNKKRGSWHLFHGEDSIRIGCCYRLSETSIETQRTVREETTRDKAETFPPAVFTKQDSTKVDLLAGLGNDFNSRDQPVGLSSDKGAVQATSEDVNVTDATFVDEVRIYADEYDIDSENERG</sequence>
<dbReference type="AlphaFoldDB" id="A0A2B4T303"/>
<dbReference type="Proteomes" id="UP000225706">
    <property type="component" value="Unassembled WGS sequence"/>
</dbReference>
<evidence type="ECO:0000313" key="1">
    <source>
        <dbReference type="EMBL" id="PFX34985.1"/>
    </source>
</evidence>
<keyword evidence="2" id="KW-1185">Reference proteome</keyword>
<name>A0A2B4T303_STYPI</name>
<evidence type="ECO:0008006" key="3">
    <source>
        <dbReference type="Google" id="ProtNLM"/>
    </source>
</evidence>
<dbReference type="EMBL" id="LSMT01000001">
    <property type="protein sequence ID" value="PFX34985.1"/>
    <property type="molecule type" value="Genomic_DNA"/>
</dbReference>